<organism evidence="2 3">
    <name type="scientific">Trifolium pratense</name>
    <name type="common">Red clover</name>
    <dbReference type="NCBI Taxonomy" id="57577"/>
    <lineage>
        <taxon>Eukaryota</taxon>
        <taxon>Viridiplantae</taxon>
        <taxon>Streptophyta</taxon>
        <taxon>Embryophyta</taxon>
        <taxon>Tracheophyta</taxon>
        <taxon>Spermatophyta</taxon>
        <taxon>Magnoliopsida</taxon>
        <taxon>eudicotyledons</taxon>
        <taxon>Gunneridae</taxon>
        <taxon>Pentapetalae</taxon>
        <taxon>rosids</taxon>
        <taxon>fabids</taxon>
        <taxon>Fabales</taxon>
        <taxon>Fabaceae</taxon>
        <taxon>Papilionoideae</taxon>
        <taxon>50 kb inversion clade</taxon>
        <taxon>NPAAA clade</taxon>
        <taxon>Hologalegina</taxon>
        <taxon>IRL clade</taxon>
        <taxon>Trifolieae</taxon>
        <taxon>Trifolium</taxon>
    </lineage>
</organism>
<feature type="non-terminal residue" evidence="2">
    <location>
        <position position="68"/>
    </location>
</feature>
<accession>A0A2K3KSW7</accession>
<sequence length="68" mass="7059">MKEGRSKKKHEGRIRVEIPGKTAAEAEGNEGVAPPPPKKQKIEKTTHNAGGADKGKGAASSSSQPPSQ</sequence>
<dbReference type="AlphaFoldDB" id="A0A2K3KSW7"/>
<evidence type="ECO:0000313" key="3">
    <source>
        <dbReference type="Proteomes" id="UP000236291"/>
    </source>
</evidence>
<protein>
    <submittedName>
        <fullName evidence="2">Uncharacterized protein</fullName>
    </submittedName>
</protein>
<feature type="compositionally biased region" description="Low complexity" evidence="1">
    <location>
        <begin position="57"/>
        <end position="68"/>
    </location>
</feature>
<comment type="caution">
    <text evidence="2">The sequence shown here is derived from an EMBL/GenBank/DDBJ whole genome shotgun (WGS) entry which is preliminary data.</text>
</comment>
<proteinExistence type="predicted"/>
<feature type="compositionally biased region" description="Basic residues" evidence="1">
    <location>
        <begin position="1"/>
        <end position="12"/>
    </location>
</feature>
<dbReference type="EMBL" id="ASHM01248449">
    <property type="protein sequence ID" value="PNX69387.1"/>
    <property type="molecule type" value="Genomic_DNA"/>
</dbReference>
<name>A0A2K3KSW7_TRIPR</name>
<evidence type="ECO:0000256" key="1">
    <source>
        <dbReference type="SAM" id="MobiDB-lite"/>
    </source>
</evidence>
<dbReference type="Proteomes" id="UP000236291">
    <property type="component" value="Unassembled WGS sequence"/>
</dbReference>
<feature type="region of interest" description="Disordered" evidence="1">
    <location>
        <begin position="1"/>
        <end position="68"/>
    </location>
</feature>
<gene>
    <name evidence="2" type="ORF">L195_g064410</name>
</gene>
<reference evidence="2 3" key="2">
    <citation type="journal article" date="2017" name="Front. Plant Sci.">
        <title>Gene Classification and Mining of Molecular Markers Useful in Red Clover (Trifolium pratense) Breeding.</title>
        <authorList>
            <person name="Istvanek J."/>
            <person name="Dluhosova J."/>
            <person name="Dluhos P."/>
            <person name="Patkova L."/>
            <person name="Nedelnik J."/>
            <person name="Repkova J."/>
        </authorList>
    </citation>
    <scope>NUCLEOTIDE SEQUENCE [LARGE SCALE GENOMIC DNA]</scope>
    <source>
        <strain evidence="3">cv. Tatra</strain>
        <tissue evidence="2">Young leaves</tissue>
    </source>
</reference>
<reference evidence="2 3" key="1">
    <citation type="journal article" date="2014" name="Am. J. Bot.">
        <title>Genome assembly and annotation for red clover (Trifolium pratense; Fabaceae).</title>
        <authorList>
            <person name="Istvanek J."/>
            <person name="Jaros M."/>
            <person name="Krenek A."/>
            <person name="Repkova J."/>
        </authorList>
    </citation>
    <scope>NUCLEOTIDE SEQUENCE [LARGE SCALE GENOMIC DNA]</scope>
    <source>
        <strain evidence="3">cv. Tatra</strain>
        <tissue evidence="2">Young leaves</tissue>
    </source>
</reference>
<evidence type="ECO:0000313" key="2">
    <source>
        <dbReference type="EMBL" id="PNX69387.1"/>
    </source>
</evidence>